<dbReference type="EMBL" id="FQVG01000036">
    <property type="protein sequence ID" value="SHF12553.1"/>
    <property type="molecule type" value="Genomic_DNA"/>
</dbReference>
<keyword evidence="5" id="KW-1185">Reference proteome</keyword>
<feature type="domain" description="DUF4351" evidence="3">
    <location>
        <begin position="278"/>
        <end position="333"/>
    </location>
</feature>
<sequence>MKIQNPHDKFFKEVFSNIEVAKDFIINYVPKEIVEIIDLDTLSLQKDSFINEQLKEVYSDMLFKAKINNYEGYIYFLFEHKSYVSRQTALQLLRYVVEIWDMNIKKEGVGKLPVIIPLVIYHGNERWNIRNDLGTIIEGYEELKEEVKRYIPNFEYLLYDLSSYEDEDIKGQVLLRIMISALRDITIKDAKGMIDAVIKVASCLAELQDKQTGLQYFETYLRYIFSTDKGMTKQDFESIKRGVEKILVEGSEYTMTLADIFREEGREEGIKKGIKEGERMALVKSIIKVLTKKFGILPDEIKNRIEVLDIATLELMFDEALDFTSLEEIKKYL</sequence>
<evidence type="ECO:0000259" key="2">
    <source>
        <dbReference type="Pfam" id="PF04754"/>
    </source>
</evidence>
<reference evidence="5" key="1">
    <citation type="submission" date="2016-11" db="EMBL/GenBank/DDBJ databases">
        <authorList>
            <person name="Varghese N."/>
            <person name="Submissions S."/>
        </authorList>
    </citation>
    <scope>NUCLEOTIDE SEQUENCE [LARGE SCALE GENOMIC DNA]</scope>
    <source>
        <strain evidence="5">DSM 10124</strain>
    </source>
</reference>
<dbReference type="Pfam" id="PF14261">
    <property type="entry name" value="DUF4351"/>
    <property type="match status" value="1"/>
</dbReference>
<evidence type="ECO:0000313" key="4">
    <source>
        <dbReference type="EMBL" id="SHF12553.1"/>
    </source>
</evidence>
<protein>
    <recommendedName>
        <fullName evidence="6">Transposase (putative) YhgA-like domain-containing protein</fullName>
    </recommendedName>
</protein>
<dbReference type="Pfam" id="PF04754">
    <property type="entry name" value="Transposase_31"/>
    <property type="match status" value="1"/>
</dbReference>
<dbReference type="InterPro" id="IPR025587">
    <property type="entry name" value="DUF4351"/>
</dbReference>
<dbReference type="NCBIfam" id="TIGR01784">
    <property type="entry name" value="T_den_put_tspse"/>
    <property type="match status" value="1"/>
</dbReference>
<dbReference type="GO" id="GO:1990238">
    <property type="term" value="F:double-stranded DNA endonuclease activity"/>
    <property type="evidence" value="ECO:0007669"/>
    <property type="project" value="TreeGrafter"/>
</dbReference>
<dbReference type="InterPro" id="IPR010106">
    <property type="entry name" value="RpnA"/>
</dbReference>
<dbReference type="PANTHER" id="PTHR34611:SF2">
    <property type="entry name" value="INACTIVE RECOMBINATION-PROMOTING NUCLEASE-LIKE PROTEIN RPNE-RELATED"/>
    <property type="match status" value="1"/>
</dbReference>
<dbReference type="InterPro" id="IPR051699">
    <property type="entry name" value="Rpn/YhgA-like_nuclease"/>
</dbReference>
<feature type="domain" description="Transposase (putative) YhgA-like" evidence="2">
    <location>
        <begin position="5"/>
        <end position="208"/>
    </location>
</feature>
<evidence type="ECO:0000256" key="1">
    <source>
        <dbReference type="ARBA" id="ARBA00009787"/>
    </source>
</evidence>
<dbReference type="GO" id="GO:0006310">
    <property type="term" value="P:DNA recombination"/>
    <property type="evidence" value="ECO:0007669"/>
    <property type="project" value="TreeGrafter"/>
</dbReference>
<dbReference type="Proteomes" id="UP000184423">
    <property type="component" value="Unassembled WGS sequence"/>
</dbReference>
<organism evidence="4 5">
    <name type="scientific">Caloramator proteoclasticus DSM 10124</name>
    <dbReference type="NCBI Taxonomy" id="1121262"/>
    <lineage>
        <taxon>Bacteria</taxon>
        <taxon>Bacillati</taxon>
        <taxon>Bacillota</taxon>
        <taxon>Clostridia</taxon>
        <taxon>Eubacteriales</taxon>
        <taxon>Clostridiaceae</taxon>
        <taxon>Caloramator</taxon>
    </lineage>
</organism>
<name>A0A1M4Z3B9_9CLOT</name>
<accession>A0A1M4Z3B9</accession>
<evidence type="ECO:0000259" key="3">
    <source>
        <dbReference type="Pfam" id="PF14261"/>
    </source>
</evidence>
<dbReference type="RefSeq" id="WP_073249178.1">
    <property type="nucleotide sequence ID" value="NZ_FQVG01000036.1"/>
</dbReference>
<proteinExistence type="inferred from homology"/>
<evidence type="ECO:0008006" key="6">
    <source>
        <dbReference type="Google" id="ProtNLM"/>
    </source>
</evidence>
<dbReference type="AlphaFoldDB" id="A0A1M4Z3B9"/>
<gene>
    <name evidence="4" type="ORF">SAMN02746091_01822</name>
</gene>
<comment type="similarity">
    <text evidence="1">Belongs to the Rpn/YhgA-like nuclease family.</text>
</comment>
<dbReference type="PANTHER" id="PTHR34611">
    <property type="match status" value="1"/>
</dbReference>
<evidence type="ECO:0000313" key="5">
    <source>
        <dbReference type="Proteomes" id="UP000184423"/>
    </source>
</evidence>
<dbReference type="InterPro" id="IPR006842">
    <property type="entry name" value="Transposase_31"/>
</dbReference>